<dbReference type="InterPro" id="IPR009242">
    <property type="entry name" value="DUF896"/>
</dbReference>
<dbReference type="PANTHER" id="PTHR37300:SF1">
    <property type="entry name" value="UPF0291 PROTEIN YNZC"/>
    <property type="match status" value="1"/>
</dbReference>
<feature type="region of interest" description="Disordered" evidence="3">
    <location>
        <begin position="1"/>
        <end position="28"/>
    </location>
</feature>
<reference evidence="4 5" key="1">
    <citation type="submission" date="2024-03" db="EMBL/GenBank/DDBJ databases">
        <title>Human intestinal bacterial collection.</title>
        <authorList>
            <person name="Pauvert C."/>
            <person name="Hitch T.C.A."/>
            <person name="Clavel T."/>
        </authorList>
    </citation>
    <scope>NUCLEOTIDE SEQUENCE [LARGE SCALE GENOMIC DNA]</scope>
    <source>
        <strain evidence="4 5">CLA-JM-H11</strain>
    </source>
</reference>
<dbReference type="Proteomes" id="UP001477672">
    <property type="component" value="Unassembled WGS sequence"/>
</dbReference>
<dbReference type="RefSeq" id="WP_349215564.1">
    <property type="nucleotide sequence ID" value="NZ_JBBMFA010000081.1"/>
</dbReference>
<dbReference type="Pfam" id="PF05979">
    <property type="entry name" value="DUF896"/>
    <property type="match status" value="1"/>
</dbReference>
<evidence type="ECO:0000256" key="3">
    <source>
        <dbReference type="SAM" id="MobiDB-lite"/>
    </source>
</evidence>
<keyword evidence="5" id="KW-1185">Reference proteome</keyword>
<evidence type="ECO:0000256" key="2">
    <source>
        <dbReference type="HAMAP-Rule" id="MF_01103"/>
    </source>
</evidence>
<comment type="subcellular location">
    <subcellularLocation>
        <location evidence="2">Cytoplasm</location>
    </subcellularLocation>
</comment>
<keyword evidence="1 2" id="KW-0963">Cytoplasm</keyword>
<dbReference type="PANTHER" id="PTHR37300">
    <property type="entry name" value="UPF0291 PROTEIN CBO2609/CLC_2481"/>
    <property type="match status" value="1"/>
</dbReference>
<evidence type="ECO:0000256" key="1">
    <source>
        <dbReference type="ARBA" id="ARBA00022490"/>
    </source>
</evidence>
<comment type="similarity">
    <text evidence="2">Belongs to the UPF0291 family.</text>
</comment>
<dbReference type="SUPFAM" id="SSF158221">
    <property type="entry name" value="YnzC-like"/>
    <property type="match status" value="1"/>
</dbReference>
<proteinExistence type="inferred from homology"/>
<comment type="caution">
    <text evidence="4">The sequence shown here is derived from an EMBL/GenBank/DDBJ whole genome shotgun (WGS) entry which is preliminary data.</text>
</comment>
<dbReference type="EMBL" id="JBBMFA010000081">
    <property type="protein sequence ID" value="MEQ2520115.1"/>
    <property type="molecule type" value="Genomic_DNA"/>
</dbReference>
<sequence length="67" mass="7863">MTDEKIKRINELSRKSRTPEGLTEQEKAEQAALRREYIDSMKASLRAQLDNTVIIDEYGHHKYLKKS</sequence>
<evidence type="ECO:0000313" key="5">
    <source>
        <dbReference type="Proteomes" id="UP001477672"/>
    </source>
</evidence>
<dbReference type="HAMAP" id="MF_01103">
    <property type="entry name" value="UPF0291"/>
    <property type="match status" value="1"/>
</dbReference>
<dbReference type="Gene3D" id="1.10.287.540">
    <property type="entry name" value="Helix hairpin bin"/>
    <property type="match status" value="1"/>
</dbReference>
<gene>
    <name evidence="4" type="ORF">WMO24_06695</name>
</gene>
<accession>A0ABV1GE42</accession>
<evidence type="ECO:0000313" key="4">
    <source>
        <dbReference type="EMBL" id="MEQ2520115.1"/>
    </source>
</evidence>
<organism evidence="4 5">
    <name type="scientific">Ruthenibacterium intestinale</name>
    <dbReference type="NCBI Taxonomy" id="3133163"/>
    <lineage>
        <taxon>Bacteria</taxon>
        <taxon>Bacillati</taxon>
        <taxon>Bacillota</taxon>
        <taxon>Clostridia</taxon>
        <taxon>Eubacteriales</taxon>
        <taxon>Oscillospiraceae</taxon>
        <taxon>Ruthenibacterium</taxon>
    </lineage>
</organism>
<name>A0ABV1GE42_9FIRM</name>
<protein>
    <recommendedName>
        <fullName evidence="2">UPF0291 protein WMO24_06695</fullName>
    </recommendedName>
</protein>